<feature type="chain" id="PRO_5016811601" description="Hemophore-related protein" evidence="1">
    <location>
        <begin position="33"/>
        <end position="136"/>
    </location>
</feature>
<protein>
    <recommendedName>
        <fullName evidence="4">Hemophore-related protein</fullName>
    </recommendedName>
</protein>
<proteinExistence type="predicted"/>
<accession>A0A370HSB8</accession>
<organism evidence="2 3">
    <name type="scientific">Nocardia pseudobrasiliensis</name>
    <dbReference type="NCBI Taxonomy" id="45979"/>
    <lineage>
        <taxon>Bacteria</taxon>
        <taxon>Bacillati</taxon>
        <taxon>Actinomycetota</taxon>
        <taxon>Actinomycetes</taxon>
        <taxon>Mycobacteriales</taxon>
        <taxon>Nocardiaceae</taxon>
        <taxon>Nocardia</taxon>
    </lineage>
</organism>
<name>A0A370HSB8_9NOCA</name>
<feature type="signal peptide" evidence="1">
    <location>
        <begin position="1"/>
        <end position="32"/>
    </location>
</feature>
<dbReference type="AlphaFoldDB" id="A0A370HSB8"/>
<evidence type="ECO:0000256" key="1">
    <source>
        <dbReference type="SAM" id="SignalP"/>
    </source>
</evidence>
<gene>
    <name evidence="2" type="ORF">DFR76_114133</name>
</gene>
<keyword evidence="1" id="KW-0732">Signal</keyword>
<keyword evidence="3" id="KW-1185">Reference proteome</keyword>
<evidence type="ECO:0000313" key="3">
    <source>
        <dbReference type="Proteomes" id="UP000254869"/>
    </source>
</evidence>
<evidence type="ECO:0008006" key="4">
    <source>
        <dbReference type="Google" id="ProtNLM"/>
    </source>
</evidence>
<reference evidence="2 3" key="1">
    <citation type="submission" date="2018-07" db="EMBL/GenBank/DDBJ databases">
        <title>Genomic Encyclopedia of Type Strains, Phase IV (KMG-IV): sequencing the most valuable type-strain genomes for metagenomic binning, comparative biology and taxonomic classification.</title>
        <authorList>
            <person name="Goeker M."/>
        </authorList>
    </citation>
    <scope>NUCLEOTIDE SEQUENCE [LARGE SCALE GENOMIC DNA]</scope>
    <source>
        <strain evidence="2 3">DSM 44290</strain>
    </source>
</reference>
<dbReference type="EMBL" id="QQBC01000014">
    <property type="protein sequence ID" value="RDI61408.1"/>
    <property type="molecule type" value="Genomic_DNA"/>
</dbReference>
<comment type="caution">
    <text evidence="2">The sequence shown here is derived from an EMBL/GenBank/DDBJ whole genome shotgun (WGS) entry which is preliminary data.</text>
</comment>
<sequence>MISMRARFTRTVLTLGGLAAATTVLVSGTAAADSVDVMDAVFNADCNYNQVDLAMQGDPVAAVLRDQLPQEKKDELKAIMDTPLSDRQEKINAHRQQIEEKVRTDPEAAALINDPKMDQVREMFGRVAQNCAAQPK</sequence>
<dbReference type="Proteomes" id="UP000254869">
    <property type="component" value="Unassembled WGS sequence"/>
</dbReference>
<evidence type="ECO:0000313" key="2">
    <source>
        <dbReference type="EMBL" id="RDI61408.1"/>
    </source>
</evidence>
<dbReference type="STRING" id="1210086.GCA_001613105_07957"/>